<feature type="transmembrane region" description="Helical" evidence="9">
    <location>
        <begin position="168"/>
        <end position="191"/>
    </location>
</feature>
<keyword evidence="6" id="KW-0406">Ion transport</keyword>
<feature type="transmembrane region" description="Helical" evidence="9">
    <location>
        <begin position="372"/>
        <end position="397"/>
    </location>
</feature>
<keyword evidence="12" id="KW-1185">Reference proteome</keyword>
<feature type="transmembrane region" description="Helical" evidence="9">
    <location>
        <begin position="504"/>
        <end position="527"/>
    </location>
</feature>
<dbReference type="OrthoDB" id="4078873at2759"/>
<feature type="compositionally biased region" description="Polar residues" evidence="8">
    <location>
        <begin position="1"/>
        <end position="16"/>
    </location>
</feature>
<dbReference type="GO" id="GO:0006811">
    <property type="term" value="P:monoatomic ion transport"/>
    <property type="evidence" value="ECO:0007669"/>
    <property type="project" value="UniProtKB-KW"/>
</dbReference>
<dbReference type="InterPro" id="IPR036259">
    <property type="entry name" value="MFS_trans_sf"/>
</dbReference>
<dbReference type="PROSITE" id="PS50850">
    <property type="entry name" value="MFS"/>
    <property type="match status" value="1"/>
</dbReference>
<feature type="transmembrane region" description="Helical" evidence="9">
    <location>
        <begin position="203"/>
        <end position="223"/>
    </location>
</feature>
<evidence type="ECO:0000256" key="3">
    <source>
        <dbReference type="ARBA" id="ARBA00022448"/>
    </source>
</evidence>
<gene>
    <name evidence="11" type="ORF">GRS66_009184</name>
</gene>
<feature type="transmembrane region" description="Helical" evidence="9">
    <location>
        <begin position="145"/>
        <end position="162"/>
    </location>
</feature>
<comment type="similarity">
    <text evidence="2">Belongs to the major facilitator superfamily.</text>
</comment>
<dbReference type="GO" id="GO:0022857">
    <property type="term" value="F:transmembrane transporter activity"/>
    <property type="evidence" value="ECO:0007669"/>
    <property type="project" value="InterPro"/>
</dbReference>
<dbReference type="PANTHER" id="PTHR23501">
    <property type="entry name" value="MAJOR FACILITATOR SUPERFAMILY"/>
    <property type="match status" value="1"/>
</dbReference>
<evidence type="ECO:0000256" key="1">
    <source>
        <dbReference type="ARBA" id="ARBA00004127"/>
    </source>
</evidence>
<evidence type="ECO:0000256" key="5">
    <source>
        <dbReference type="ARBA" id="ARBA00022989"/>
    </source>
</evidence>
<dbReference type="PANTHER" id="PTHR23501:SF58">
    <property type="entry name" value="LOW AFFINITY HEME TRANSPORTER STR3"/>
    <property type="match status" value="1"/>
</dbReference>
<feature type="transmembrane region" description="Helical" evidence="9">
    <location>
        <begin position="114"/>
        <end position="133"/>
    </location>
</feature>
<evidence type="ECO:0000313" key="11">
    <source>
        <dbReference type="EMBL" id="QID86550.1"/>
    </source>
</evidence>
<dbReference type="Gene3D" id="1.20.1250.20">
    <property type="entry name" value="MFS general substrate transporter like domains"/>
    <property type="match status" value="1"/>
</dbReference>
<feature type="region of interest" description="Disordered" evidence="8">
    <location>
        <begin position="1"/>
        <end position="27"/>
    </location>
</feature>
<keyword evidence="7 9" id="KW-0472">Membrane</keyword>
<feature type="transmembrane region" description="Helical" evidence="9">
    <location>
        <begin position="409"/>
        <end position="427"/>
    </location>
</feature>
<feature type="transmembrane region" description="Helical" evidence="9">
    <location>
        <begin position="469"/>
        <end position="492"/>
    </location>
</feature>
<name>A0A6C1ECE1_SACPS</name>
<feature type="compositionally biased region" description="Basic and acidic residues" evidence="8">
    <location>
        <begin position="17"/>
        <end position="26"/>
    </location>
</feature>
<evidence type="ECO:0000256" key="4">
    <source>
        <dbReference type="ARBA" id="ARBA00022692"/>
    </source>
</evidence>
<dbReference type="SUPFAM" id="SSF103473">
    <property type="entry name" value="MFS general substrate transporter"/>
    <property type="match status" value="1"/>
</dbReference>
<evidence type="ECO:0000259" key="10">
    <source>
        <dbReference type="PROSITE" id="PS50850"/>
    </source>
</evidence>
<reference evidence="11 12" key="1">
    <citation type="journal article" date="2019" name="BMC Genomics">
        <title>Chromosome level assembly and comparative genome analysis confirm lager-brewing yeasts originated from a single hybridization.</title>
        <authorList>
            <person name="Salazar A.N."/>
            <person name="Gorter de Vries A.R."/>
            <person name="van den Broek M."/>
            <person name="Brouwers N."/>
            <person name="de la Torre Cortes P."/>
            <person name="Kuijpers N.G.A."/>
            <person name="Daran J.G."/>
            <person name="Abeel T."/>
        </authorList>
    </citation>
    <scope>NUCLEOTIDE SEQUENCE [LARGE SCALE GENOMIC DNA]</scope>
    <source>
        <strain evidence="11 12">CBS 1483</strain>
    </source>
</reference>
<feature type="domain" description="Major facilitator superfamily (MFS) profile" evidence="10">
    <location>
        <begin position="81"/>
        <end position="599"/>
    </location>
</feature>
<evidence type="ECO:0000256" key="7">
    <source>
        <dbReference type="ARBA" id="ARBA00023136"/>
    </source>
</evidence>
<proteinExistence type="inferred from homology"/>
<dbReference type="FunFam" id="1.20.1250.20:FF:000197">
    <property type="entry name" value="Siderophore iron transporter 1"/>
    <property type="match status" value="1"/>
</dbReference>
<evidence type="ECO:0000256" key="2">
    <source>
        <dbReference type="ARBA" id="ARBA00008335"/>
    </source>
</evidence>
<evidence type="ECO:0000313" key="12">
    <source>
        <dbReference type="Proteomes" id="UP000501346"/>
    </source>
</evidence>
<feature type="transmembrane region" description="Helical" evidence="9">
    <location>
        <begin position="235"/>
        <end position="256"/>
    </location>
</feature>
<keyword evidence="5 9" id="KW-1133">Transmembrane helix</keyword>
<evidence type="ECO:0000256" key="6">
    <source>
        <dbReference type="ARBA" id="ARBA00023065"/>
    </source>
</evidence>
<dbReference type="GO" id="GO:0005886">
    <property type="term" value="C:plasma membrane"/>
    <property type="evidence" value="ECO:0007669"/>
    <property type="project" value="TreeGrafter"/>
</dbReference>
<dbReference type="InterPro" id="IPR020846">
    <property type="entry name" value="MFS_dom"/>
</dbReference>
<keyword evidence="4 9" id="KW-0812">Transmembrane</keyword>
<dbReference type="EMBL" id="CP049009">
    <property type="protein sequence ID" value="QID86550.1"/>
    <property type="molecule type" value="Genomic_DNA"/>
</dbReference>
<evidence type="ECO:0000256" key="9">
    <source>
        <dbReference type="SAM" id="Phobius"/>
    </source>
</evidence>
<dbReference type="Proteomes" id="UP000501346">
    <property type="component" value="Chromosome SeXII"/>
</dbReference>
<dbReference type="AlphaFoldDB" id="A0A6C1ECE1"/>
<dbReference type="InterPro" id="IPR011701">
    <property type="entry name" value="MFS"/>
</dbReference>
<keyword evidence="3" id="KW-0813">Transport</keyword>
<sequence>MSDLVSITESTNGRPNSQDDARKEGRNIVTEKSTVSSAHEGFQQSSSAFSSQDGNKIIKTRGVTRIEVVKEKMTTKVKWILAASVLLTSWIAALDATTTYNYQPYATSSFNRHSMLSTLTIANSVIGAVCKPFIAKISDLSSRPVTYFVVLVLYVIGFIVTACSPTIGAYVIGSVFIAVGQSGISLMNMVIVADTTSLKWRSFVTSLLAVPYLVTTWISGYIVENIISSNWRWGYGMFAIITPVALTPAILIMAYLEHQANKTGEIPVGSDPLAEKKREVRESGISGFKAYWQLLKTSLIEIDAFGLVLLGLAFSLILLPCSLYSYAEGGWKNPSMIAMEVFGGIFLISYVIFEVFFAPFPLLPKRVLVNRTFICCVIIDFIYQMGGYFSLLFFTSYTFVVLNLSYRDWVYLSNTTTMGLCFFGVVWGGLFRYFHRYKIFQVIGIAIKLIGMGLYVACSKKSGSPGIGLVAAALIVTSIGDAANVMGTQVAAQAAVPHQDMAATISVLSLYTSIGAAVGTAITSAVWTKELPGALSKYVPDSEKAIAFYESLTLIWQEPWGSANREGAIAAYQEVNYTLFCMGVGVSSIMFLVALFQTNFYLGDQQNCVEGEQKEDYHHNANGTKMNLMNRMFDFSK</sequence>
<feature type="transmembrane region" description="Helical" evidence="9">
    <location>
        <begin position="337"/>
        <end position="360"/>
    </location>
</feature>
<comment type="subcellular location">
    <subcellularLocation>
        <location evidence="1">Endomembrane system</location>
        <topology evidence="1">Multi-pass membrane protein</topology>
    </subcellularLocation>
</comment>
<feature type="transmembrane region" description="Helical" evidence="9">
    <location>
        <begin position="439"/>
        <end position="457"/>
    </location>
</feature>
<accession>A0A6C1ECE1</accession>
<feature type="transmembrane region" description="Helical" evidence="9">
    <location>
        <begin position="304"/>
        <end position="325"/>
    </location>
</feature>
<feature type="transmembrane region" description="Helical" evidence="9">
    <location>
        <begin position="577"/>
        <end position="596"/>
    </location>
</feature>
<evidence type="ECO:0000256" key="8">
    <source>
        <dbReference type="SAM" id="MobiDB-lite"/>
    </source>
</evidence>
<feature type="transmembrane region" description="Helical" evidence="9">
    <location>
        <begin position="79"/>
        <end position="102"/>
    </location>
</feature>
<organism evidence="11 12">
    <name type="scientific">Saccharomyces pastorianus</name>
    <name type="common">Lager yeast</name>
    <name type="synonym">Saccharomyces cerevisiae x Saccharomyces eubayanus</name>
    <dbReference type="NCBI Taxonomy" id="27292"/>
    <lineage>
        <taxon>Eukaryota</taxon>
        <taxon>Fungi</taxon>
        <taxon>Dikarya</taxon>
        <taxon>Ascomycota</taxon>
        <taxon>Saccharomycotina</taxon>
        <taxon>Saccharomycetes</taxon>
        <taxon>Saccharomycetales</taxon>
        <taxon>Saccharomycetaceae</taxon>
        <taxon>Saccharomyces</taxon>
    </lineage>
</organism>
<dbReference type="GO" id="GO:0012505">
    <property type="term" value="C:endomembrane system"/>
    <property type="evidence" value="ECO:0007669"/>
    <property type="project" value="UniProtKB-SubCell"/>
</dbReference>
<protein>
    <recommendedName>
        <fullName evidence="10">Major facilitator superfamily (MFS) profile domain-containing protein</fullName>
    </recommendedName>
</protein>
<dbReference type="Pfam" id="PF07690">
    <property type="entry name" value="MFS_1"/>
    <property type="match status" value="1"/>
</dbReference>